<evidence type="ECO:0000313" key="2">
    <source>
        <dbReference type="Proteomes" id="UP000078343"/>
    </source>
</evidence>
<keyword evidence="2" id="KW-1185">Reference proteome</keyword>
<sequence>MAEKEPDAATPFQKIATVFDQYIQPAYEVGEIRKHLFPADATDDMVNHQPLDANLKVEYLEAVRTNVAARRRYMEAVALAVPEAPHPDLPSRLATDQRDFLDQHLELSRLRKQSAQLTALNGEVNAILSSSDLPMVPRGSTTVNPEAATVSSENGQQQDLPRSIMQSIQALEMALVYARHEATQQKVLLDQAKSSMSEPGNASDERRLAALSVARKILTIWLQESLDKCQEGPDVWDDQVVDDARQTDEDVEAQIEMEYEQYLEARRQLLSVTAKLRALLPDKEKPRKIEDNKQVEQSFVSQATDLVNAIERRLLSSMQQQRMSSSHVALVDEQIHKESTATINMLDRLSDESQLLQAFPLLAGSGRFVHATSIFGDKQKHDANVGTKDEVSKRLGPWMFAAEAADVASSGAIEKHLKQGREAMDEARRGLAAIQLKEARI</sequence>
<dbReference type="EMBL" id="LVYI01000011">
    <property type="protein sequence ID" value="OAP55575.1"/>
    <property type="molecule type" value="Genomic_DNA"/>
</dbReference>
<organism evidence="1 2">
    <name type="scientific">Fonsecaea erecta</name>
    <dbReference type="NCBI Taxonomy" id="1367422"/>
    <lineage>
        <taxon>Eukaryota</taxon>
        <taxon>Fungi</taxon>
        <taxon>Dikarya</taxon>
        <taxon>Ascomycota</taxon>
        <taxon>Pezizomycotina</taxon>
        <taxon>Eurotiomycetes</taxon>
        <taxon>Chaetothyriomycetidae</taxon>
        <taxon>Chaetothyriales</taxon>
        <taxon>Herpotrichiellaceae</taxon>
        <taxon>Fonsecaea</taxon>
    </lineage>
</organism>
<dbReference type="Proteomes" id="UP000078343">
    <property type="component" value="Unassembled WGS sequence"/>
</dbReference>
<name>A0A178Z970_9EURO</name>
<reference evidence="1 2" key="1">
    <citation type="submission" date="2016-04" db="EMBL/GenBank/DDBJ databases">
        <title>Draft genome of Fonsecaea erecta CBS 125763.</title>
        <authorList>
            <person name="Weiss V.A."/>
            <person name="Vicente V.A."/>
            <person name="Raittz R.T."/>
            <person name="Moreno L.F."/>
            <person name="De Souza E.M."/>
            <person name="Pedrosa F.O."/>
            <person name="Steffens M.B."/>
            <person name="Faoro H."/>
            <person name="Tadra-Sfeir M.Z."/>
            <person name="Najafzadeh M.J."/>
            <person name="Felipe M.S."/>
            <person name="Teixeira M."/>
            <person name="Sun J."/>
            <person name="Xi L."/>
            <person name="Gomes R."/>
            <person name="De Azevedo C.M."/>
            <person name="Salgado C.G."/>
            <person name="Da Silva M.B."/>
            <person name="Nascimento M.F."/>
            <person name="Queiroz-Telles F."/>
            <person name="Attili D.S."/>
            <person name="Gorbushina A."/>
        </authorList>
    </citation>
    <scope>NUCLEOTIDE SEQUENCE [LARGE SCALE GENOMIC DNA]</scope>
    <source>
        <strain evidence="1 2">CBS 125763</strain>
    </source>
</reference>
<dbReference type="GeneID" id="30014716"/>
<dbReference type="RefSeq" id="XP_018688942.1">
    <property type="nucleotide sequence ID" value="XM_018842054.1"/>
</dbReference>
<protein>
    <submittedName>
        <fullName evidence="1">Uncharacterized protein</fullName>
    </submittedName>
</protein>
<comment type="caution">
    <text evidence="1">The sequence shown here is derived from an EMBL/GenBank/DDBJ whole genome shotgun (WGS) entry which is preliminary data.</text>
</comment>
<proteinExistence type="predicted"/>
<dbReference type="AlphaFoldDB" id="A0A178Z970"/>
<accession>A0A178Z970</accession>
<evidence type="ECO:0000313" key="1">
    <source>
        <dbReference type="EMBL" id="OAP55575.1"/>
    </source>
</evidence>
<dbReference type="OrthoDB" id="5402392at2759"/>
<gene>
    <name evidence="1" type="ORF">AYL99_10548</name>
</gene>